<organism evidence="1 2">
    <name type="scientific">Diphasiastrum complanatum</name>
    <name type="common">Issler's clubmoss</name>
    <name type="synonym">Lycopodium complanatum</name>
    <dbReference type="NCBI Taxonomy" id="34168"/>
    <lineage>
        <taxon>Eukaryota</taxon>
        <taxon>Viridiplantae</taxon>
        <taxon>Streptophyta</taxon>
        <taxon>Embryophyta</taxon>
        <taxon>Tracheophyta</taxon>
        <taxon>Lycopodiopsida</taxon>
        <taxon>Lycopodiales</taxon>
        <taxon>Lycopodiaceae</taxon>
        <taxon>Lycopodioideae</taxon>
        <taxon>Diphasiastrum</taxon>
    </lineage>
</organism>
<protein>
    <submittedName>
        <fullName evidence="1">Uncharacterized protein</fullName>
    </submittedName>
</protein>
<reference evidence="2" key="1">
    <citation type="journal article" date="2024" name="Proc. Natl. Acad. Sci. U.S.A.">
        <title>Extraordinary preservation of gene collinearity over three hundred million years revealed in homosporous lycophytes.</title>
        <authorList>
            <person name="Li C."/>
            <person name="Wickell D."/>
            <person name="Kuo L.Y."/>
            <person name="Chen X."/>
            <person name="Nie B."/>
            <person name="Liao X."/>
            <person name="Peng D."/>
            <person name="Ji J."/>
            <person name="Jenkins J."/>
            <person name="Williams M."/>
            <person name="Shu S."/>
            <person name="Plott C."/>
            <person name="Barry K."/>
            <person name="Rajasekar S."/>
            <person name="Grimwood J."/>
            <person name="Han X."/>
            <person name="Sun S."/>
            <person name="Hou Z."/>
            <person name="He W."/>
            <person name="Dai G."/>
            <person name="Sun C."/>
            <person name="Schmutz J."/>
            <person name="Leebens-Mack J.H."/>
            <person name="Li F.W."/>
            <person name="Wang L."/>
        </authorList>
    </citation>
    <scope>NUCLEOTIDE SEQUENCE [LARGE SCALE GENOMIC DNA]</scope>
    <source>
        <strain evidence="2">cv. PW_Plant_1</strain>
    </source>
</reference>
<sequence>MDRRYWVILLIPIIFVTFYFSTSLRDWIQHAPSADLKSVQQNGLMQAAQKSVLLLKTQEYGLGLLLDATSNHSEEVMLQIKLNRQIQDLILSSLGNSELSNKLKSEDYSCRIRDLSTTAKRDGVAWRPSGNRYLLAICTSGQMSNHQICIEKHMFFAALLNRTLVLPSFKVDYNYQHFLDLAHVQRCLGNGTVISFEDFLAMKQGHVHVDLLLCYMHGCYLDAEHERKWKALGLSWEQKQDAWPEEALTKATPSHPHAAEFVKKFSTDLEVIAIGDVYYADVEAHLVSQPGGPLLHSCKAIIQPNRLIVLTAQRFVQTFLGNNFLSLHFRRHGFLKFCNVKNESCFFPIPQAADCILQKVRVSNPAVIYISTDAAESEINLLQSLLLLDGRHIPLVRRPDHDSREKWDALLVRSGLASDSEVVAMLDKTISALASIFIGSSGSTFTEDILRLRQEWGTANSCDDYLCEGERPNYLADID</sequence>
<evidence type="ECO:0000313" key="2">
    <source>
        <dbReference type="Proteomes" id="UP001162992"/>
    </source>
</evidence>
<keyword evidence="2" id="KW-1185">Reference proteome</keyword>
<accession>A0ACC2BN23</accession>
<gene>
    <name evidence="1" type="ORF">O6H91_14G035400</name>
</gene>
<proteinExistence type="predicted"/>
<comment type="caution">
    <text evidence="1">The sequence shown here is derived from an EMBL/GenBank/DDBJ whole genome shotgun (WGS) entry which is preliminary data.</text>
</comment>
<dbReference type="Proteomes" id="UP001162992">
    <property type="component" value="Chromosome 14"/>
</dbReference>
<name>A0ACC2BN23_DIPCM</name>
<evidence type="ECO:0000313" key="1">
    <source>
        <dbReference type="EMBL" id="KAJ7531183.1"/>
    </source>
</evidence>
<dbReference type="EMBL" id="CM055105">
    <property type="protein sequence ID" value="KAJ7531183.1"/>
    <property type="molecule type" value="Genomic_DNA"/>
</dbReference>